<dbReference type="Pfam" id="PF07715">
    <property type="entry name" value="Plug"/>
    <property type="match status" value="1"/>
</dbReference>
<gene>
    <name evidence="4" type="ORF">NCTC11343_02246</name>
</gene>
<keyword evidence="1" id="KW-0812">Transmembrane</keyword>
<organism evidence="4">
    <name type="scientific">Sphingobacterium multivorum</name>
    <dbReference type="NCBI Taxonomy" id="28454"/>
    <lineage>
        <taxon>Bacteria</taxon>
        <taxon>Pseudomonadati</taxon>
        <taxon>Bacteroidota</taxon>
        <taxon>Sphingobacteriia</taxon>
        <taxon>Sphingobacteriales</taxon>
        <taxon>Sphingobacteriaceae</taxon>
        <taxon>Sphingobacterium</taxon>
    </lineage>
</organism>
<keyword evidence="1" id="KW-0998">Cell outer membrane</keyword>
<dbReference type="SUPFAM" id="SSF49464">
    <property type="entry name" value="Carboxypeptidase regulatory domain-like"/>
    <property type="match status" value="1"/>
</dbReference>
<feature type="chain" id="PRO_5015911167" evidence="2">
    <location>
        <begin position="28"/>
        <end position="245"/>
    </location>
</feature>
<dbReference type="Gene3D" id="2.170.130.10">
    <property type="entry name" value="TonB-dependent receptor, plug domain"/>
    <property type="match status" value="1"/>
</dbReference>
<evidence type="ECO:0000259" key="3">
    <source>
        <dbReference type="Pfam" id="PF07715"/>
    </source>
</evidence>
<protein>
    <submittedName>
        <fullName evidence="4">Outer membrane cobalamin receptor protein</fullName>
    </submittedName>
</protein>
<dbReference type="AlphaFoldDB" id="A0A2X2IWI7"/>
<reference evidence="4" key="1">
    <citation type="submission" date="2018-06" db="EMBL/GenBank/DDBJ databases">
        <authorList>
            <consortium name="Pathogen Informatics"/>
            <person name="Doyle S."/>
        </authorList>
    </citation>
    <scope>NUCLEOTIDE SEQUENCE [LARGE SCALE GENOMIC DNA]</scope>
    <source>
        <strain evidence="4">NCTC11343</strain>
    </source>
</reference>
<keyword evidence="1" id="KW-0813">Transport</keyword>
<dbReference type="EMBL" id="UAUU01000008">
    <property type="protein sequence ID" value="SPZ85684.1"/>
    <property type="molecule type" value="Genomic_DNA"/>
</dbReference>
<comment type="subcellular location">
    <subcellularLocation>
        <location evidence="1">Cell outer membrane</location>
        <topology evidence="1">Multi-pass membrane protein</topology>
    </subcellularLocation>
</comment>
<name>A0A2X2IWI7_SPHMU</name>
<sequence>MKNSVWKYAVTIFLSHGLLLPAFSQQAEPLINATLKGVVLDSITNRPIEGVTIKLEGVTHQVKTDASGRFQFVTGQRLPLTFSTSFLGYKGRKITAREAQIQILLQPSVSDLDEVVVVGYGIQKRRSLTGAVAKIDAAEVNKIPVASFDAQLQGKLSGVQVSTNSGVPGESIFLRVRGTTSINSSSDPLYIIDGVILNNTSLQNIGLGGRTSSPLTDINPADIESIEVLKDASATAIYGSRGPMV</sequence>
<keyword evidence="1" id="KW-0472">Membrane</keyword>
<evidence type="ECO:0000313" key="4">
    <source>
        <dbReference type="EMBL" id="SPZ85684.1"/>
    </source>
</evidence>
<dbReference type="SUPFAM" id="SSF56935">
    <property type="entry name" value="Porins"/>
    <property type="match status" value="1"/>
</dbReference>
<feature type="signal peptide" evidence="2">
    <location>
        <begin position="1"/>
        <end position="27"/>
    </location>
</feature>
<keyword evidence="4" id="KW-0675">Receptor</keyword>
<evidence type="ECO:0000256" key="1">
    <source>
        <dbReference type="PROSITE-ProRule" id="PRU01360"/>
    </source>
</evidence>
<dbReference type="InterPro" id="IPR012910">
    <property type="entry name" value="Plug_dom"/>
</dbReference>
<proteinExistence type="inferred from homology"/>
<dbReference type="PROSITE" id="PS52016">
    <property type="entry name" value="TONB_DEPENDENT_REC_3"/>
    <property type="match status" value="1"/>
</dbReference>
<accession>A0A2X2IWI7</accession>
<keyword evidence="2" id="KW-0732">Signal</keyword>
<dbReference type="InterPro" id="IPR039426">
    <property type="entry name" value="TonB-dep_rcpt-like"/>
</dbReference>
<dbReference type="InterPro" id="IPR037066">
    <property type="entry name" value="Plug_dom_sf"/>
</dbReference>
<dbReference type="InterPro" id="IPR008969">
    <property type="entry name" value="CarboxyPept-like_regulatory"/>
</dbReference>
<evidence type="ECO:0000256" key="2">
    <source>
        <dbReference type="SAM" id="SignalP"/>
    </source>
</evidence>
<dbReference type="Proteomes" id="UP000251241">
    <property type="component" value="Unassembled WGS sequence"/>
</dbReference>
<dbReference type="GO" id="GO:0009279">
    <property type="term" value="C:cell outer membrane"/>
    <property type="evidence" value="ECO:0007669"/>
    <property type="project" value="UniProtKB-SubCell"/>
</dbReference>
<comment type="similarity">
    <text evidence="1">Belongs to the TonB-dependent receptor family.</text>
</comment>
<keyword evidence="1" id="KW-1134">Transmembrane beta strand</keyword>
<dbReference type="RefSeq" id="WP_256603349.1">
    <property type="nucleotide sequence ID" value="NZ_UAUU01000008.1"/>
</dbReference>
<dbReference type="Gene3D" id="2.60.40.1120">
    <property type="entry name" value="Carboxypeptidase-like, regulatory domain"/>
    <property type="match status" value="1"/>
</dbReference>
<dbReference type="Pfam" id="PF13715">
    <property type="entry name" value="CarbopepD_reg_2"/>
    <property type="match status" value="1"/>
</dbReference>
<feature type="domain" description="TonB-dependent receptor plug" evidence="3">
    <location>
        <begin position="125"/>
        <end position="243"/>
    </location>
</feature>